<dbReference type="EMBL" id="BAAACP010000020">
    <property type="protein sequence ID" value="GAA0865968.1"/>
    <property type="molecule type" value="Genomic_DNA"/>
</dbReference>
<dbReference type="Pfam" id="PF02195">
    <property type="entry name" value="ParB_N"/>
    <property type="match status" value="1"/>
</dbReference>
<dbReference type="InterPro" id="IPR003115">
    <property type="entry name" value="ParB_N"/>
</dbReference>
<organism evidence="3 4">
    <name type="scientific">Paraclostridium tenue</name>
    <dbReference type="NCBI Taxonomy" id="1737"/>
    <lineage>
        <taxon>Bacteria</taxon>
        <taxon>Bacillati</taxon>
        <taxon>Bacillota</taxon>
        <taxon>Clostridia</taxon>
        <taxon>Peptostreptococcales</taxon>
        <taxon>Peptostreptococcaceae</taxon>
        <taxon>Paraclostridium</taxon>
    </lineage>
</organism>
<keyword evidence="4" id="KW-1185">Reference proteome</keyword>
<reference evidence="3 4" key="1">
    <citation type="journal article" date="2019" name="Int. J. Syst. Evol. Microbiol.">
        <title>The Global Catalogue of Microorganisms (GCM) 10K type strain sequencing project: providing services to taxonomists for standard genome sequencing and annotation.</title>
        <authorList>
            <consortium name="The Broad Institute Genomics Platform"/>
            <consortium name="The Broad Institute Genome Sequencing Center for Infectious Disease"/>
            <person name="Wu L."/>
            <person name="Ma J."/>
        </authorList>
    </citation>
    <scope>NUCLEOTIDE SEQUENCE [LARGE SCALE GENOMIC DNA]</scope>
    <source>
        <strain evidence="3 4">JCM 6486</strain>
    </source>
</reference>
<dbReference type="PANTHER" id="PTHR33375">
    <property type="entry name" value="CHROMOSOME-PARTITIONING PROTEIN PARB-RELATED"/>
    <property type="match status" value="1"/>
</dbReference>
<dbReference type="RefSeq" id="WP_346046642.1">
    <property type="nucleotide sequence ID" value="NZ_BAAACP010000020.1"/>
</dbReference>
<dbReference type="SUPFAM" id="SSF109709">
    <property type="entry name" value="KorB DNA-binding domain-like"/>
    <property type="match status" value="1"/>
</dbReference>
<name>A0ABN1M9G5_9FIRM</name>
<dbReference type="Gene3D" id="1.10.10.2830">
    <property type="match status" value="1"/>
</dbReference>
<dbReference type="Proteomes" id="UP001400965">
    <property type="component" value="Unassembled WGS sequence"/>
</dbReference>
<dbReference type="Gene3D" id="3.90.1530.30">
    <property type="match status" value="1"/>
</dbReference>
<feature type="domain" description="ParB-like N-terminal" evidence="2">
    <location>
        <begin position="34"/>
        <end position="127"/>
    </location>
</feature>
<sequence length="429" mass="49894">MAKKFSISEGMLSSISKNTEKVVTLEAKDNFKFEYIDIDNIVPNIKNFYEISNIDELAEDISLNGLNHNLVVRPIENNKYELISGERRYTAIKKLIDKGENHLKLVPCKIKTLNDLDAEIVLIQANAQSRELTESDRLKQIERLTELYNIKKNKGEKVGRIRERISEDTGLSPAQVGRYATISKGLIQELRDLLDKGNLSISNANEFATLSEENQRIILDIINKEVNISKKEANELKEKFKKIEKDKEDLLKKQNEYIEDIKLLKQTNEKNTQILNDEINKVKSELKTQLDSENNFKAEQLKKLEEEKKILEQEKEKLEKELKKEGNIKNIENIVNEKTKEVISKFEKENKKLKHELGQKEKESENLTINHELKLRLKSVRKDMSKVTGLLANNKIIDESTIKEVENLKHELIFLNEQIDIYINQEKIK</sequence>
<dbReference type="InterPro" id="IPR050336">
    <property type="entry name" value="Chromosome_partition/occlusion"/>
</dbReference>
<accession>A0ABN1M9G5</accession>
<evidence type="ECO:0000256" key="1">
    <source>
        <dbReference type="SAM" id="Coils"/>
    </source>
</evidence>
<dbReference type="InterPro" id="IPR036086">
    <property type="entry name" value="ParB/Sulfiredoxin_sf"/>
</dbReference>
<evidence type="ECO:0000313" key="3">
    <source>
        <dbReference type="EMBL" id="GAA0865968.1"/>
    </source>
</evidence>
<protein>
    <recommendedName>
        <fullName evidence="2">ParB-like N-terminal domain-containing protein</fullName>
    </recommendedName>
</protein>
<dbReference type="PANTHER" id="PTHR33375:SF1">
    <property type="entry name" value="CHROMOSOME-PARTITIONING PROTEIN PARB-RELATED"/>
    <property type="match status" value="1"/>
</dbReference>
<keyword evidence="1" id="KW-0175">Coiled coil</keyword>
<gene>
    <name evidence="3" type="ORF">GCM10008917_25580</name>
</gene>
<evidence type="ECO:0000259" key="2">
    <source>
        <dbReference type="SMART" id="SM00470"/>
    </source>
</evidence>
<feature type="coiled-coil region" evidence="1">
    <location>
        <begin position="219"/>
        <end position="370"/>
    </location>
</feature>
<evidence type="ECO:0000313" key="4">
    <source>
        <dbReference type="Proteomes" id="UP001400965"/>
    </source>
</evidence>
<proteinExistence type="predicted"/>
<dbReference type="SMART" id="SM00470">
    <property type="entry name" value="ParB"/>
    <property type="match status" value="1"/>
</dbReference>
<comment type="caution">
    <text evidence="3">The sequence shown here is derived from an EMBL/GenBank/DDBJ whole genome shotgun (WGS) entry which is preliminary data.</text>
</comment>
<dbReference type="SUPFAM" id="SSF110849">
    <property type="entry name" value="ParB/Sulfiredoxin"/>
    <property type="match status" value="1"/>
</dbReference>